<evidence type="ECO:0000256" key="1">
    <source>
        <dbReference type="ARBA" id="ARBA00008779"/>
    </source>
</evidence>
<reference evidence="9" key="1">
    <citation type="journal article" date="2019" name="Int. J. Syst. Evol. Microbiol.">
        <title>The Global Catalogue of Microorganisms (GCM) 10K type strain sequencing project: providing services to taxonomists for standard genome sequencing and annotation.</title>
        <authorList>
            <consortium name="The Broad Institute Genomics Platform"/>
            <consortium name="The Broad Institute Genome Sequencing Center for Infectious Disease"/>
            <person name="Wu L."/>
            <person name="Ma J."/>
        </authorList>
    </citation>
    <scope>NUCLEOTIDE SEQUENCE [LARGE SCALE GENOMIC DNA]</scope>
    <source>
        <strain evidence="9">JCM 17759</strain>
    </source>
</reference>
<dbReference type="InterPro" id="IPR050738">
    <property type="entry name" value="Sulfatase"/>
</dbReference>
<comment type="caution">
    <text evidence="8">The sequence shown here is derived from an EMBL/GenBank/DDBJ whole genome shotgun (WGS) entry which is preliminary data.</text>
</comment>
<dbReference type="PANTHER" id="PTHR42693:SF53">
    <property type="entry name" value="ENDO-4-O-SULFATASE"/>
    <property type="match status" value="1"/>
</dbReference>
<sequence length="508" mass="56246">MNLPIRMIIAGLLLTPLTLVDTAAAAESVDSKPNVVIMIADDVSWNDFGCYGNPAARTPHIDALASQGLRFTEAFLTASSCSPSRASIITGRYPHNLGRAAELHEPIAANLAWFPTVLRQSGYYTALVGKNHMTPEPPAVGQSKPAKPWDLVDPGVTPDNHGAEARWTATIKNRPKDKPFFCWFASLDAHRNWDADNEWVEQKYGPKHQPEDVIVPPFLADEPATRQDLASYYNEVTRFDYFVGEVTQTLASEGELDNTLILVLADNGRPFPRAKTRLHDSGMKTALVAHWPKGIAGEGVTTSSLVSVIDIAPTVIEVAGAEIPETIQGVSMTPIFGDPQSTIRRFAFSEHNWHDFEAHGRSVRDGQFLYIRNSRPELAWQGPADSVRSPSHQTLRRLRDGEKLSDAQADVFLEPRPVEELYKTEDDPNQLNNLAFAPEYKQVKSRLSKVLDQWTDETGDAVPEELTPDYFDRETGDSLKLGKGQKRKRGTPPGGPKDAIHIHRPGPR</sequence>
<dbReference type="EMBL" id="BAABGA010000040">
    <property type="protein sequence ID" value="GAA4457345.1"/>
    <property type="molecule type" value="Genomic_DNA"/>
</dbReference>
<dbReference type="InterPro" id="IPR024607">
    <property type="entry name" value="Sulfatase_CS"/>
</dbReference>
<dbReference type="Pfam" id="PF00884">
    <property type="entry name" value="Sulfatase"/>
    <property type="match status" value="1"/>
</dbReference>
<dbReference type="PROSITE" id="PS00523">
    <property type="entry name" value="SULFATASE_1"/>
    <property type="match status" value="1"/>
</dbReference>
<dbReference type="PANTHER" id="PTHR42693">
    <property type="entry name" value="ARYLSULFATASE FAMILY MEMBER"/>
    <property type="match status" value="1"/>
</dbReference>
<keyword evidence="4" id="KW-0106">Calcium</keyword>
<evidence type="ECO:0000256" key="4">
    <source>
        <dbReference type="ARBA" id="ARBA00022837"/>
    </source>
</evidence>
<dbReference type="RefSeq" id="WP_345323923.1">
    <property type="nucleotide sequence ID" value="NZ_BAABGA010000040.1"/>
</dbReference>
<gene>
    <name evidence="8" type="ORF">GCM10023156_34000</name>
</gene>
<dbReference type="InterPro" id="IPR000917">
    <property type="entry name" value="Sulfatase_N"/>
</dbReference>
<proteinExistence type="inferred from homology"/>
<keyword evidence="2" id="KW-0479">Metal-binding</keyword>
<dbReference type="Gene3D" id="3.40.720.10">
    <property type="entry name" value="Alkaline Phosphatase, subunit A"/>
    <property type="match status" value="1"/>
</dbReference>
<dbReference type="Proteomes" id="UP001500840">
    <property type="component" value="Unassembled WGS sequence"/>
</dbReference>
<keyword evidence="6" id="KW-0732">Signal</keyword>
<feature type="chain" id="PRO_5045321338" evidence="6">
    <location>
        <begin position="26"/>
        <end position="508"/>
    </location>
</feature>
<protein>
    <submittedName>
        <fullName evidence="8">Sulfatase</fullName>
    </submittedName>
</protein>
<dbReference type="CDD" id="cd16027">
    <property type="entry name" value="SGSH"/>
    <property type="match status" value="1"/>
</dbReference>
<evidence type="ECO:0000256" key="2">
    <source>
        <dbReference type="ARBA" id="ARBA00022723"/>
    </source>
</evidence>
<evidence type="ECO:0000313" key="8">
    <source>
        <dbReference type="EMBL" id="GAA4457345.1"/>
    </source>
</evidence>
<feature type="signal peptide" evidence="6">
    <location>
        <begin position="1"/>
        <end position="25"/>
    </location>
</feature>
<evidence type="ECO:0000259" key="7">
    <source>
        <dbReference type="Pfam" id="PF00884"/>
    </source>
</evidence>
<feature type="domain" description="Sulfatase N-terminal" evidence="7">
    <location>
        <begin position="33"/>
        <end position="321"/>
    </location>
</feature>
<evidence type="ECO:0000256" key="5">
    <source>
        <dbReference type="SAM" id="MobiDB-lite"/>
    </source>
</evidence>
<keyword evidence="3" id="KW-0378">Hydrolase</keyword>
<organism evidence="8 9">
    <name type="scientific">Novipirellula rosea</name>
    <dbReference type="NCBI Taxonomy" id="1031540"/>
    <lineage>
        <taxon>Bacteria</taxon>
        <taxon>Pseudomonadati</taxon>
        <taxon>Planctomycetota</taxon>
        <taxon>Planctomycetia</taxon>
        <taxon>Pirellulales</taxon>
        <taxon>Pirellulaceae</taxon>
        <taxon>Novipirellula</taxon>
    </lineage>
</organism>
<evidence type="ECO:0000256" key="6">
    <source>
        <dbReference type="SAM" id="SignalP"/>
    </source>
</evidence>
<dbReference type="SUPFAM" id="SSF53649">
    <property type="entry name" value="Alkaline phosphatase-like"/>
    <property type="match status" value="1"/>
</dbReference>
<comment type="similarity">
    <text evidence="1">Belongs to the sulfatase family.</text>
</comment>
<dbReference type="InterPro" id="IPR017850">
    <property type="entry name" value="Alkaline_phosphatase_core_sf"/>
</dbReference>
<evidence type="ECO:0000256" key="3">
    <source>
        <dbReference type="ARBA" id="ARBA00022801"/>
    </source>
</evidence>
<keyword evidence="9" id="KW-1185">Reference proteome</keyword>
<accession>A0ABP8MWQ8</accession>
<evidence type="ECO:0000313" key="9">
    <source>
        <dbReference type="Proteomes" id="UP001500840"/>
    </source>
</evidence>
<feature type="region of interest" description="Disordered" evidence="5">
    <location>
        <begin position="459"/>
        <end position="508"/>
    </location>
</feature>
<name>A0ABP8MWQ8_9BACT</name>